<dbReference type="InterPro" id="IPR058679">
    <property type="entry name" value="RlmG_N"/>
</dbReference>
<feature type="compositionally biased region" description="Low complexity" evidence="5">
    <location>
        <begin position="1"/>
        <end position="20"/>
    </location>
</feature>
<evidence type="ECO:0000313" key="9">
    <source>
        <dbReference type="Proteomes" id="UP000245711"/>
    </source>
</evidence>
<accession>A0A2S2BYZ1</accession>
<evidence type="ECO:0000256" key="2">
    <source>
        <dbReference type="ARBA" id="ARBA00022552"/>
    </source>
</evidence>
<dbReference type="GO" id="GO:0032259">
    <property type="term" value="P:methylation"/>
    <property type="evidence" value="ECO:0007669"/>
    <property type="project" value="UniProtKB-KW"/>
</dbReference>
<dbReference type="AlphaFoldDB" id="A0A2S2BYZ1"/>
<dbReference type="CDD" id="cd02440">
    <property type="entry name" value="AdoMet_MTases"/>
    <property type="match status" value="1"/>
</dbReference>
<evidence type="ECO:0000256" key="1">
    <source>
        <dbReference type="ARBA" id="ARBA00022490"/>
    </source>
</evidence>
<evidence type="ECO:0000259" key="6">
    <source>
        <dbReference type="Pfam" id="PF05175"/>
    </source>
</evidence>
<dbReference type="PANTHER" id="PTHR47816">
    <property type="entry name" value="RIBOSOMAL RNA SMALL SUBUNIT METHYLTRANSFERASE C"/>
    <property type="match status" value="1"/>
</dbReference>
<dbReference type="GO" id="GO:0006364">
    <property type="term" value="P:rRNA processing"/>
    <property type="evidence" value="ECO:0007669"/>
    <property type="project" value="UniProtKB-KW"/>
</dbReference>
<evidence type="ECO:0000256" key="4">
    <source>
        <dbReference type="ARBA" id="ARBA00022679"/>
    </source>
</evidence>
<keyword evidence="2" id="KW-0698">rRNA processing</keyword>
<dbReference type="InterPro" id="IPR007848">
    <property type="entry name" value="Small_mtfrase_dom"/>
</dbReference>
<dbReference type="GO" id="GO:0003676">
    <property type="term" value="F:nucleic acid binding"/>
    <property type="evidence" value="ECO:0007669"/>
    <property type="project" value="InterPro"/>
</dbReference>
<keyword evidence="4 8" id="KW-0808">Transferase</keyword>
<evidence type="ECO:0000259" key="7">
    <source>
        <dbReference type="Pfam" id="PF26049"/>
    </source>
</evidence>
<dbReference type="Pfam" id="PF26049">
    <property type="entry name" value="RLMG_N"/>
    <property type="match status" value="1"/>
</dbReference>
<dbReference type="EMBL" id="CP021354">
    <property type="protein sequence ID" value="AWK73856.1"/>
    <property type="molecule type" value="Genomic_DNA"/>
</dbReference>
<dbReference type="InterPro" id="IPR002052">
    <property type="entry name" value="DNA_methylase_N6_adenine_CS"/>
</dbReference>
<keyword evidence="3 8" id="KW-0489">Methyltransferase</keyword>
<organism evidence="8 9">
    <name type="scientific">Rhodococcus oxybenzonivorans</name>
    <dbReference type="NCBI Taxonomy" id="1990687"/>
    <lineage>
        <taxon>Bacteria</taxon>
        <taxon>Bacillati</taxon>
        <taxon>Actinomycetota</taxon>
        <taxon>Actinomycetes</taxon>
        <taxon>Mycobacteriales</taxon>
        <taxon>Nocardiaceae</taxon>
        <taxon>Rhodococcus</taxon>
    </lineage>
</organism>
<evidence type="ECO:0000313" key="8">
    <source>
        <dbReference type="EMBL" id="AWK73856.1"/>
    </source>
</evidence>
<dbReference type="KEGG" id="roz:CBI38_22120"/>
<gene>
    <name evidence="8" type="ORF">CBI38_22120</name>
</gene>
<name>A0A2S2BYZ1_9NOCA</name>
<proteinExistence type="predicted"/>
<dbReference type="GO" id="GO:0008170">
    <property type="term" value="F:N-methyltransferase activity"/>
    <property type="evidence" value="ECO:0007669"/>
    <property type="project" value="UniProtKB-ARBA"/>
</dbReference>
<dbReference type="GO" id="GO:0008757">
    <property type="term" value="F:S-adenosylmethionine-dependent methyltransferase activity"/>
    <property type="evidence" value="ECO:0007669"/>
    <property type="project" value="InterPro"/>
</dbReference>
<dbReference type="Pfam" id="PF05175">
    <property type="entry name" value="MTS"/>
    <property type="match status" value="1"/>
</dbReference>
<feature type="domain" description="Methyltransferase small" evidence="6">
    <location>
        <begin position="292"/>
        <end position="461"/>
    </location>
</feature>
<dbReference type="Proteomes" id="UP000245711">
    <property type="component" value="Chromosome"/>
</dbReference>
<dbReference type="SUPFAM" id="SSF53335">
    <property type="entry name" value="S-adenosyl-L-methionine-dependent methyltransferases"/>
    <property type="match status" value="1"/>
</dbReference>
<dbReference type="Gene3D" id="3.40.50.150">
    <property type="entry name" value="Vaccinia Virus protein VP39"/>
    <property type="match status" value="2"/>
</dbReference>
<dbReference type="PANTHER" id="PTHR47816:SF5">
    <property type="entry name" value="RIBOSOMAL RNA LARGE SUBUNIT METHYLTRANSFERASE G"/>
    <property type="match status" value="1"/>
</dbReference>
<reference evidence="8 9" key="1">
    <citation type="submission" date="2017-05" db="EMBL/GenBank/DDBJ databases">
        <title>Isolation of Rhodococcus sp. S2-17 biodegrading of BP-3.</title>
        <authorList>
            <person name="Lee Y."/>
            <person name="Kim K.H."/>
            <person name="Chun B.H."/>
            <person name="Jung H.S."/>
            <person name="Jeon C.O."/>
        </authorList>
    </citation>
    <scope>NUCLEOTIDE SEQUENCE [LARGE SCALE GENOMIC DNA]</scope>
    <source>
        <strain evidence="8 9">S2-17</strain>
    </source>
</reference>
<feature type="domain" description="RlmG N-terminal" evidence="7">
    <location>
        <begin position="100"/>
        <end position="269"/>
    </location>
</feature>
<feature type="region of interest" description="Disordered" evidence="5">
    <location>
        <begin position="1"/>
        <end position="79"/>
    </location>
</feature>
<feature type="compositionally biased region" description="Low complexity" evidence="5">
    <location>
        <begin position="54"/>
        <end position="76"/>
    </location>
</feature>
<sequence length="465" mass="48841">MKLSERTAPSTAACTSTAFSSRRRASGSPPFPRRRSQEVRPISATSSRCRRSAKSSAVSRSATPTPRTRSTNSVPTAKASITWSSGCRSKVLDRDSLFALLRRRPDVEAPNLVAVDAADRLILDEAATALSDAPAGSVAVIGDHYGALTLSAAVTHDSTGIRVFQDPLTGEQALARNAEAAGLTSCYRQCSLGQDLLEGVRVVLLQLPRSLSELAEIAEAIARHADPGVVVFAGGRNKHISTGMNEVLHRSFASVRATLGRQKSRVLIASGPVASARSSFPVTEHIDELGLDVVSYGAAFAGSTLDIGTRYLLDFLPRVDPAAETAVDLGCGTGILAVSLARLRPGISVIATDQSAAAVASASATARANGVADRVSTLRDDVMSTLPTGSCDVVLCNPPFHVGAAVHTGVALKMFAEAGRVLRSGGEMWTVYNSHLGYRGRLQRLVGRTDVVGRNAKFTVTRSIA</sequence>
<keyword evidence="1" id="KW-0963">Cytoplasm</keyword>
<keyword evidence="9" id="KW-1185">Reference proteome</keyword>
<dbReference type="InterPro" id="IPR046977">
    <property type="entry name" value="RsmC/RlmG"/>
</dbReference>
<evidence type="ECO:0000256" key="5">
    <source>
        <dbReference type="SAM" id="MobiDB-lite"/>
    </source>
</evidence>
<dbReference type="InterPro" id="IPR029063">
    <property type="entry name" value="SAM-dependent_MTases_sf"/>
</dbReference>
<dbReference type="PROSITE" id="PS00092">
    <property type="entry name" value="N6_MTASE"/>
    <property type="match status" value="1"/>
</dbReference>
<protein>
    <submittedName>
        <fullName evidence="8">SAM-dependent methyltransferase</fullName>
    </submittedName>
</protein>
<evidence type="ECO:0000256" key="3">
    <source>
        <dbReference type="ARBA" id="ARBA00022603"/>
    </source>
</evidence>